<name>A0A8C7IBM9_ONCKI</name>
<dbReference type="GeneTree" id="ENSGT00990000211052"/>
<sequence>MTSPGANSSPLSILAPKTKTKKKHFVQQKVEVFQSRDPVLSVLMFIYVQLKS</sequence>
<keyword evidence="2" id="KW-1185">Reference proteome</keyword>
<accession>A0A8C7IBM9</accession>
<dbReference type="Proteomes" id="UP000694557">
    <property type="component" value="Unassembled WGS sequence"/>
</dbReference>
<evidence type="ECO:0000313" key="2">
    <source>
        <dbReference type="Proteomes" id="UP000694557"/>
    </source>
</evidence>
<dbReference type="AlphaFoldDB" id="A0A8C7IBM9"/>
<proteinExistence type="predicted"/>
<dbReference type="Ensembl" id="ENSOKIT00005074271.1">
    <property type="protein sequence ID" value="ENSOKIP00005069817.1"/>
    <property type="gene ID" value="ENSOKIG00005030006.1"/>
</dbReference>
<protein>
    <submittedName>
        <fullName evidence="1">Uncharacterized protein</fullName>
    </submittedName>
</protein>
<reference evidence="1" key="1">
    <citation type="submission" date="2025-08" db="UniProtKB">
        <authorList>
            <consortium name="Ensembl"/>
        </authorList>
    </citation>
    <scope>IDENTIFICATION</scope>
</reference>
<reference evidence="1" key="2">
    <citation type="submission" date="2025-09" db="UniProtKB">
        <authorList>
            <consortium name="Ensembl"/>
        </authorList>
    </citation>
    <scope>IDENTIFICATION</scope>
</reference>
<organism evidence="1 2">
    <name type="scientific">Oncorhynchus kisutch</name>
    <name type="common">Coho salmon</name>
    <name type="synonym">Salmo kisutch</name>
    <dbReference type="NCBI Taxonomy" id="8019"/>
    <lineage>
        <taxon>Eukaryota</taxon>
        <taxon>Metazoa</taxon>
        <taxon>Chordata</taxon>
        <taxon>Craniata</taxon>
        <taxon>Vertebrata</taxon>
        <taxon>Euteleostomi</taxon>
        <taxon>Actinopterygii</taxon>
        <taxon>Neopterygii</taxon>
        <taxon>Teleostei</taxon>
        <taxon>Protacanthopterygii</taxon>
        <taxon>Salmoniformes</taxon>
        <taxon>Salmonidae</taxon>
        <taxon>Salmoninae</taxon>
        <taxon>Oncorhynchus</taxon>
    </lineage>
</organism>
<evidence type="ECO:0000313" key="1">
    <source>
        <dbReference type="Ensembl" id="ENSOKIP00005069817.1"/>
    </source>
</evidence>